<evidence type="ECO:0000256" key="2">
    <source>
        <dbReference type="ARBA" id="ARBA00006460"/>
    </source>
</evidence>
<dbReference type="SUPFAM" id="SSF64484">
    <property type="entry name" value="beta and beta-prime subunits of DNA dependent RNA-polymerase"/>
    <property type="match status" value="1"/>
</dbReference>
<reference evidence="16" key="1">
    <citation type="submission" date="2020-10" db="EMBL/GenBank/DDBJ databases">
        <authorList>
            <person name="Han B."/>
            <person name="Lu T."/>
            <person name="Zhao Q."/>
            <person name="Huang X."/>
            <person name="Zhao Y."/>
        </authorList>
    </citation>
    <scope>NUCLEOTIDE SEQUENCE</scope>
</reference>
<organism evidence="16 17">
    <name type="scientific">Miscanthus lutarioriparius</name>
    <dbReference type="NCBI Taxonomy" id="422564"/>
    <lineage>
        <taxon>Eukaryota</taxon>
        <taxon>Viridiplantae</taxon>
        <taxon>Streptophyta</taxon>
        <taxon>Embryophyta</taxon>
        <taxon>Tracheophyta</taxon>
        <taxon>Spermatophyta</taxon>
        <taxon>Magnoliopsida</taxon>
        <taxon>Liliopsida</taxon>
        <taxon>Poales</taxon>
        <taxon>Poaceae</taxon>
        <taxon>PACMAD clade</taxon>
        <taxon>Panicoideae</taxon>
        <taxon>Andropogonodae</taxon>
        <taxon>Andropogoneae</taxon>
        <taxon>Saccharinae</taxon>
        <taxon>Miscanthus</taxon>
    </lineage>
</organism>
<dbReference type="EC" id="2.7.7.6" evidence="13"/>
<dbReference type="InterPro" id="IPR007073">
    <property type="entry name" value="RNA_pol_Rpb1_7"/>
</dbReference>
<dbReference type="GO" id="GO:0003677">
    <property type="term" value="F:DNA binding"/>
    <property type="evidence" value="ECO:0007669"/>
    <property type="project" value="InterPro"/>
</dbReference>
<comment type="catalytic activity">
    <reaction evidence="13">
        <text>RNA(n) + a ribonucleoside 5'-triphosphate = RNA(n+1) + diphosphate</text>
        <dbReference type="Rhea" id="RHEA:21248"/>
        <dbReference type="Rhea" id="RHEA-COMP:14527"/>
        <dbReference type="Rhea" id="RHEA-COMP:17342"/>
        <dbReference type="ChEBI" id="CHEBI:33019"/>
        <dbReference type="ChEBI" id="CHEBI:61557"/>
        <dbReference type="ChEBI" id="CHEBI:140395"/>
        <dbReference type="EC" id="2.7.7.6"/>
    </reaction>
</comment>
<dbReference type="SUPFAM" id="SSF56112">
    <property type="entry name" value="Protein kinase-like (PK-like)"/>
    <property type="match status" value="1"/>
</dbReference>
<evidence type="ECO:0000256" key="10">
    <source>
        <dbReference type="ARBA" id="ARBA00022842"/>
    </source>
</evidence>
<keyword evidence="11 13" id="KW-0804">Transcription</keyword>
<dbReference type="InterPro" id="IPR045867">
    <property type="entry name" value="DNA-dir_RpoC_beta_prime"/>
</dbReference>
<comment type="caution">
    <text evidence="16">The sequence shown here is derived from an EMBL/GenBank/DDBJ whole genome shotgun (WGS) entry which is preliminary data.</text>
</comment>
<dbReference type="InterPro" id="IPR044893">
    <property type="entry name" value="RNA_pol_Rpb1_clamp_domain"/>
</dbReference>
<evidence type="ECO:0000256" key="9">
    <source>
        <dbReference type="ARBA" id="ARBA00022833"/>
    </source>
</evidence>
<keyword evidence="7" id="KW-0479">Metal-binding</keyword>
<evidence type="ECO:0000256" key="6">
    <source>
        <dbReference type="ARBA" id="ARBA00022695"/>
    </source>
</evidence>
<protein>
    <recommendedName>
        <fullName evidence="13">DNA-directed RNA polymerase subunit</fullName>
        <ecNumber evidence="13">2.7.7.6</ecNumber>
    </recommendedName>
</protein>
<dbReference type="SMART" id="SM00663">
    <property type="entry name" value="RPOLA_N"/>
    <property type="match status" value="1"/>
</dbReference>
<dbReference type="Proteomes" id="UP000604825">
    <property type="component" value="Unassembled WGS sequence"/>
</dbReference>
<keyword evidence="4" id="KW-0597">Phosphoprotein</keyword>
<dbReference type="GO" id="GO:0003899">
    <property type="term" value="F:DNA-directed RNA polymerase activity"/>
    <property type="evidence" value="ECO:0007669"/>
    <property type="project" value="UniProtKB-EC"/>
</dbReference>
<dbReference type="Pfam" id="PF04997">
    <property type="entry name" value="RNA_pol_Rpb1_1"/>
    <property type="match status" value="1"/>
</dbReference>
<dbReference type="Gene3D" id="3.30.1490.180">
    <property type="entry name" value="RNA polymerase ii"/>
    <property type="match status" value="1"/>
</dbReference>
<dbReference type="Gene3D" id="1.10.150.390">
    <property type="match status" value="1"/>
</dbReference>
<dbReference type="InterPro" id="IPR038593">
    <property type="entry name" value="RNA_pol_Rpb1_7_sf"/>
</dbReference>
<dbReference type="GO" id="GO:0006351">
    <property type="term" value="P:DNA-templated transcription"/>
    <property type="evidence" value="ECO:0007669"/>
    <property type="project" value="InterPro"/>
</dbReference>
<keyword evidence="3 13" id="KW-0240">DNA-directed RNA polymerase</keyword>
<feature type="transmembrane region" description="Helical" evidence="14">
    <location>
        <begin position="111"/>
        <end position="131"/>
    </location>
</feature>
<gene>
    <name evidence="16" type="ORF">NCGR_LOCUS24624</name>
</gene>
<dbReference type="FunFam" id="1.10.150.390:FF:000001">
    <property type="entry name" value="DNA-directed RNA polymerase subunit"/>
    <property type="match status" value="1"/>
</dbReference>
<dbReference type="InterPro" id="IPR011009">
    <property type="entry name" value="Kinase-like_dom_sf"/>
</dbReference>
<dbReference type="GO" id="GO:0005665">
    <property type="term" value="C:RNA polymerase II, core complex"/>
    <property type="evidence" value="ECO:0007669"/>
    <property type="project" value="TreeGrafter"/>
</dbReference>
<name>A0A811P3S6_9POAL</name>
<dbReference type="GO" id="GO:0046872">
    <property type="term" value="F:metal ion binding"/>
    <property type="evidence" value="ECO:0007669"/>
    <property type="project" value="UniProtKB-KW"/>
</dbReference>
<dbReference type="Gene3D" id="1.10.510.10">
    <property type="entry name" value="Transferase(Phosphotransferase) domain 1"/>
    <property type="match status" value="1"/>
</dbReference>
<evidence type="ECO:0000256" key="8">
    <source>
        <dbReference type="ARBA" id="ARBA00022737"/>
    </source>
</evidence>
<proteinExistence type="inferred from homology"/>
<keyword evidence="6 13" id="KW-0548">Nucleotidyltransferase</keyword>
<dbReference type="PANTHER" id="PTHR19376">
    <property type="entry name" value="DNA-DIRECTED RNA POLYMERASE"/>
    <property type="match status" value="1"/>
</dbReference>
<dbReference type="Gene3D" id="6.10.250.2940">
    <property type="match status" value="1"/>
</dbReference>
<keyword evidence="14" id="KW-0472">Membrane</keyword>
<dbReference type="SUPFAM" id="SSF52058">
    <property type="entry name" value="L domain-like"/>
    <property type="match status" value="1"/>
</dbReference>
<dbReference type="OrthoDB" id="676979at2759"/>
<evidence type="ECO:0000313" key="16">
    <source>
        <dbReference type="EMBL" id="CAD6236827.1"/>
    </source>
</evidence>
<keyword evidence="12" id="KW-0539">Nucleus</keyword>
<dbReference type="EMBL" id="CAJGYO010000006">
    <property type="protein sequence ID" value="CAD6236827.1"/>
    <property type="molecule type" value="Genomic_DNA"/>
</dbReference>
<dbReference type="InterPro" id="IPR007081">
    <property type="entry name" value="RNA_pol_Rpb1_5"/>
</dbReference>
<dbReference type="Gene3D" id="3.80.10.10">
    <property type="entry name" value="Ribonuclease Inhibitor"/>
    <property type="match status" value="1"/>
</dbReference>
<dbReference type="InterPro" id="IPR032675">
    <property type="entry name" value="LRR_dom_sf"/>
</dbReference>
<evidence type="ECO:0000256" key="7">
    <source>
        <dbReference type="ARBA" id="ARBA00022723"/>
    </source>
</evidence>
<dbReference type="Pfam" id="PF00560">
    <property type="entry name" value="LRR_1"/>
    <property type="match status" value="1"/>
</dbReference>
<dbReference type="Gene3D" id="2.40.40.20">
    <property type="match status" value="1"/>
</dbReference>
<keyword evidence="14" id="KW-1133">Transmembrane helix</keyword>
<comment type="function">
    <text evidence="13">DNA-dependent RNA polymerase catalyzes the transcription of DNA into RNA using the four ribonucleoside triphosphates as substrates.</text>
</comment>
<keyword evidence="14" id="KW-0812">Transmembrane</keyword>
<keyword evidence="10" id="KW-0460">Magnesium</keyword>
<comment type="similarity">
    <text evidence="2 13">Belongs to the RNA polymerase beta' chain family.</text>
</comment>
<dbReference type="Pfam" id="PF04990">
    <property type="entry name" value="RNA_pol_Rpb1_7"/>
    <property type="match status" value="1"/>
</dbReference>
<evidence type="ECO:0000313" key="17">
    <source>
        <dbReference type="Proteomes" id="UP000604825"/>
    </source>
</evidence>
<evidence type="ECO:0000256" key="4">
    <source>
        <dbReference type="ARBA" id="ARBA00022553"/>
    </source>
</evidence>
<evidence type="ECO:0000256" key="13">
    <source>
        <dbReference type="RuleBase" id="RU004279"/>
    </source>
</evidence>
<evidence type="ECO:0000256" key="1">
    <source>
        <dbReference type="ARBA" id="ARBA00004123"/>
    </source>
</evidence>
<sequence>MDMSRNQLSGAIPAELGAMPVLSVLDLSSNELSGAIPPELVKPNLNALNLSSNHLSGQVPIGFATGAYDNSFRDNPGLCTEAPVPAGVRSCAAAGSQDRGSSRGVSHALRTGLLVAGGALLAAAAFALLLVRDIKKRPRVAVRDEWKITPFVQDLGFGEASILRELTEENLIGRGGSGHVYRVTYTNQRAYTNKVNEKVDVYSFGVVLLELTTGKEASAGGEHGCLAEWARHHYQSGGSIPDATDKSIRYAGYSEEIQVVFRLGVLCTTDMPSSRPIMKDVLQILLNCSEQTRQKSKMENGQEVERPDTTSMIQGKYPALRFKQQLTAYVEKIYGIIGYSLKNAEDGNLGLLRLELDPIQIREFSTGTEVDAELQKGPVHGGDRCPRRGQWRAQSMEGMGQPAEAKHVSSAAAMTARAGGAGAARVRGTKKHPNHRKRALKRIYHACKTNKVCGEGDDLDVQQQQDTDEHVKIRGGCGAQQPIITVDGMKMLVEFKAPKKKNDDREQLSESVEPNQILSAERVLNILKRISDGECLLLGLHPKLARPDWMILQVLPIPPPPVRPSVMMGTSSKSEDDLIHQLAMIIRHNENLRRQERNGAPAHIIEEFAQLLQFHIATYFDNELPGQPRATQRSGRPIKSICSRLKAKEGRVRENLMGKRVDISARTVITPDPNINIDELGVPWSIALNLTYPETVTPYNIERLKELVLNGPHPPSGKTGAKYIIREDGQRLDLRYVKKSNDQHLELGYKVERHLNDGDFVHFNREEVGPDAARKFLGYTQGLVNYWLLQNGFSIGIGDMIADADTMKSINRAISSAKDSVMKLIKQARDKKLEAELGRTMMESFENKVNEVLNTAGNMAGSSAQKRLSDSNNLKAMGLTTQEFFFHAMGGREGLIDTAVKTSETGYIQRRLVKAMEDITVKYDGTNCVRGEVHNLEADRFQLGTEIATNGNHTWPLPVNLKWLIWNAQKTFKIDIRTCSDMHPIEIVEAIDKLQERPKVVSGDDAISIEVQKNATLFFNIYLHATFASKRVLKEYMLTREAFEWIIDEIVWRFSQSLVAPSEMIGCVAAQSIGEPTTQMTLNTFHFAGVSAKNVTLGVPRLREIINVAKKIKTPSSLGVHHTRSVTHATEVWYDPDPMGTIIEEDLEFVRSCYEMLDEDIDLDKISPWLLRIELNREMMVDKKLSTVFIKEVKVNKLDVNDGFKEHKEWMLDTEGVNLLAIMCHEDVDATRTTSNHLTEVIEVLGIEVVHRALFDELWAVISFDGSYVNYRHLAVLCDTMTYRGHLMAITRHGINRNDTRPLMRCSFEETMDILFDAAIHAESDYLRGVTENIMLG</sequence>
<comment type="subcellular location">
    <subcellularLocation>
        <location evidence="1">Nucleus</location>
    </subcellularLocation>
</comment>
<keyword evidence="9" id="KW-0862">Zinc</keyword>
<dbReference type="PANTHER" id="PTHR19376:SF37">
    <property type="entry name" value="DNA-DIRECTED RNA POLYMERASE II SUBUNIT RPB1"/>
    <property type="match status" value="1"/>
</dbReference>
<evidence type="ECO:0000256" key="5">
    <source>
        <dbReference type="ARBA" id="ARBA00022679"/>
    </source>
</evidence>
<dbReference type="InterPro" id="IPR038120">
    <property type="entry name" value="Rpb1_funnel_sf"/>
</dbReference>
<evidence type="ECO:0000256" key="11">
    <source>
        <dbReference type="ARBA" id="ARBA00023163"/>
    </source>
</evidence>
<dbReference type="InterPro" id="IPR006592">
    <property type="entry name" value="RNA_pol_N"/>
</dbReference>
<dbReference type="InterPro" id="IPR007080">
    <property type="entry name" value="RNA_pol_Rpb1_1"/>
</dbReference>
<accession>A0A811P3S6</accession>
<dbReference type="Pfam" id="PF04992">
    <property type="entry name" value="RNA_pol_Rpb1_6"/>
    <property type="match status" value="1"/>
</dbReference>
<dbReference type="InterPro" id="IPR001611">
    <property type="entry name" value="Leu-rich_rpt"/>
</dbReference>
<evidence type="ECO:0000256" key="3">
    <source>
        <dbReference type="ARBA" id="ARBA00022478"/>
    </source>
</evidence>
<keyword evidence="17" id="KW-1185">Reference proteome</keyword>
<dbReference type="Pfam" id="PF00623">
    <property type="entry name" value="RNA_pol_Rpb1_2"/>
    <property type="match status" value="1"/>
</dbReference>
<dbReference type="FunFam" id="3.30.1490.180:FF:000001">
    <property type="entry name" value="DNA-directed RNA polymerase subunit"/>
    <property type="match status" value="1"/>
</dbReference>
<dbReference type="Gene3D" id="4.10.860.120">
    <property type="entry name" value="RNA polymerase II, clamp domain"/>
    <property type="match status" value="1"/>
</dbReference>
<dbReference type="Gene3D" id="1.10.132.30">
    <property type="match status" value="1"/>
</dbReference>
<keyword evidence="8" id="KW-0677">Repeat</keyword>
<evidence type="ECO:0000256" key="14">
    <source>
        <dbReference type="SAM" id="Phobius"/>
    </source>
</evidence>
<evidence type="ECO:0000256" key="12">
    <source>
        <dbReference type="ARBA" id="ARBA00023242"/>
    </source>
</evidence>
<keyword evidence="5 13" id="KW-0808">Transferase</keyword>
<dbReference type="InterPro" id="IPR007075">
    <property type="entry name" value="RNA_pol_Rpb1_6"/>
</dbReference>
<dbReference type="Pfam" id="PF04998">
    <property type="entry name" value="RNA_pol_Rpb1_5"/>
    <property type="match status" value="1"/>
</dbReference>
<dbReference type="CDD" id="cd02584">
    <property type="entry name" value="RNAP_II_Rpb1_C"/>
    <property type="match status" value="1"/>
</dbReference>
<dbReference type="Gene3D" id="3.30.1360.140">
    <property type="match status" value="1"/>
</dbReference>
<feature type="domain" description="RNA polymerase N-terminal" evidence="15">
    <location>
        <begin position="548"/>
        <end position="825"/>
    </location>
</feature>
<evidence type="ECO:0000259" key="15">
    <source>
        <dbReference type="SMART" id="SM00663"/>
    </source>
</evidence>
<dbReference type="InterPro" id="IPR000722">
    <property type="entry name" value="RNA_pol_asu"/>
</dbReference>